<dbReference type="PROSITE" id="PS00041">
    <property type="entry name" value="HTH_ARAC_FAMILY_1"/>
    <property type="match status" value="1"/>
</dbReference>
<dbReference type="PANTHER" id="PTHR46796:SF13">
    <property type="entry name" value="HTH-TYPE TRANSCRIPTIONAL ACTIVATOR RHAS"/>
    <property type="match status" value="1"/>
</dbReference>
<evidence type="ECO:0000256" key="2">
    <source>
        <dbReference type="ARBA" id="ARBA00023125"/>
    </source>
</evidence>
<keyword evidence="3" id="KW-0804">Transcription</keyword>
<dbReference type="InterPro" id="IPR050204">
    <property type="entry name" value="AraC_XylS_family_regulators"/>
</dbReference>
<protein>
    <submittedName>
        <fullName evidence="5">AraC family transcriptional regulator</fullName>
    </submittedName>
</protein>
<dbReference type="PROSITE" id="PS01124">
    <property type="entry name" value="HTH_ARAC_FAMILY_2"/>
    <property type="match status" value="1"/>
</dbReference>
<name>A0A4D4KL06_9ACTN</name>
<evidence type="ECO:0000313" key="6">
    <source>
        <dbReference type="Proteomes" id="UP000299290"/>
    </source>
</evidence>
<dbReference type="InterPro" id="IPR009057">
    <property type="entry name" value="Homeodomain-like_sf"/>
</dbReference>
<dbReference type="Proteomes" id="UP000299290">
    <property type="component" value="Unassembled WGS sequence"/>
</dbReference>
<keyword evidence="2" id="KW-0238">DNA-binding</keyword>
<gene>
    <name evidence="5" type="ORF">SANT12839_100740</name>
</gene>
<dbReference type="RefSeq" id="WP_137970539.1">
    <property type="nucleotide sequence ID" value="NZ_BJHV01000002.1"/>
</dbReference>
<dbReference type="PANTHER" id="PTHR46796">
    <property type="entry name" value="HTH-TYPE TRANSCRIPTIONAL ACTIVATOR RHAS-RELATED"/>
    <property type="match status" value="1"/>
</dbReference>
<dbReference type="GO" id="GO:0003700">
    <property type="term" value="F:DNA-binding transcription factor activity"/>
    <property type="evidence" value="ECO:0007669"/>
    <property type="project" value="InterPro"/>
</dbReference>
<evidence type="ECO:0000259" key="4">
    <source>
        <dbReference type="PROSITE" id="PS01124"/>
    </source>
</evidence>
<comment type="caution">
    <text evidence="5">The sequence shown here is derived from an EMBL/GenBank/DDBJ whole genome shotgun (WGS) entry which is preliminary data.</text>
</comment>
<dbReference type="Gene3D" id="1.10.10.60">
    <property type="entry name" value="Homeodomain-like"/>
    <property type="match status" value="2"/>
</dbReference>
<dbReference type="AlphaFoldDB" id="A0A4D4KL06"/>
<dbReference type="InterPro" id="IPR032783">
    <property type="entry name" value="AraC_lig"/>
</dbReference>
<dbReference type="Pfam" id="PF12852">
    <property type="entry name" value="Cupin_6"/>
    <property type="match status" value="1"/>
</dbReference>
<dbReference type="Pfam" id="PF12833">
    <property type="entry name" value="HTH_18"/>
    <property type="match status" value="1"/>
</dbReference>
<dbReference type="SUPFAM" id="SSF46689">
    <property type="entry name" value="Homeodomain-like"/>
    <property type="match status" value="2"/>
</dbReference>
<dbReference type="InterPro" id="IPR018062">
    <property type="entry name" value="HTH_AraC-typ_CS"/>
</dbReference>
<evidence type="ECO:0000256" key="1">
    <source>
        <dbReference type="ARBA" id="ARBA00023015"/>
    </source>
</evidence>
<reference evidence="5 6" key="1">
    <citation type="journal article" date="2020" name="Int. J. Syst. Evol. Microbiol.">
        <title>Reclassification of Streptomyces castelarensis and Streptomyces sporoclivatus as later heterotypic synonyms of Streptomyces antimycoticus.</title>
        <authorList>
            <person name="Komaki H."/>
            <person name="Tamura T."/>
        </authorList>
    </citation>
    <scope>NUCLEOTIDE SEQUENCE [LARGE SCALE GENOMIC DNA]</scope>
    <source>
        <strain evidence="5 6">NBRC 12839</strain>
    </source>
</reference>
<evidence type="ECO:0000313" key="5">
    <source>
        <dbReference type="EMBL" id="GDY49192.1"/>
    </source>
</evidence>
<keyword evidence="6" id="KW-1185">Reference proteome</keyword>
<proteinExistence type="predicted"/>
<evidence type="ECO:0000256" key="3">
    <source>
        <dbReference type="ARBA" id="ARBA00023163"/>
    </source>
</evidence>
<organism evidence="5 6">
    <name type="scientific">Streptomyces antimycoticus</name>
    <dbReference type="NCBI Taxonomy" id="68175"/>
    <lineage>
        <taxon>Bacteria</taxon>
        <taxon>Bacillati</taxon>
        <taxon>Actinomycetota</taxon>
        <taxon>Actinomycetes</taxon>
        <taxon>Kitasatosporales</taxon>
        <taxon>Streptomycetaceae</taxon>
        <taxon>Streptomyces</taxon>
        <taxon>Streptomyces violaceusniger group</taxon>
    </lineage>
</organism>
<dbReference type="SMART" id="SM00342">
    <property type="entry name" value="HTH_ARAC"/>
    <property type="match status" value="1"/>
</dbReference>
<dbReference type="EMBL" id="BJHV01000002">
    <property type="protein sequence ID" value="GDY49192.1"/>
    <property type="molecule type" value="Genomic_DNA"/>
</dbReference>
<accession>A0A4D4KL06</accession>
<keyword evidence="1" id="KW-0805">Transcription regulation</keyword>
<feature type="domain" description="HTH araC/xylS-type" evidence="4">
    <location>
        <begin position="183"/>
        <end position="280"/>
    </location>
</feature>
<sequence length="282" mass="31021">MSGNDCISPLLQHFRIRTRLFHAGPLCGTIPFAAQPGRGFLHVMRGGELEVSYQLGGPRKRVQLSQPTLLFYPRPLEHSFQHDATGESDFVCASLEFDGGIDHPLVRTLPPVVMVPLAEIEPLAPAIEMLFAEVDNDESGNGLLVDRLFEVVLIQFYRWMLDRTEELSLPAGLFRGLSDPRLALLLIAIHEDPGADWSVATMAAKAGLSRAAFAALFRELVGQTPHDYLTGWRVTVAQKRLRAGESVARTANTLGYTSAAAFSRAFSQRTGLSPRQWLLEAG</sequence>
<dbReference type="InterPro" id="IPR018060">
    <property type="entry name" value="HTH_AraC"/>
</dbReference>
<dbReference type="GO" id="GO:0043565">
    <property type="term" value="F:sequence-specific DNA binding"/>
    <property type="evidence" value="ECO:0007669"/>
    <property type="project" value="InterPro"/>
</dbReference>